<keyword evidence="7" id="KW-0539">Nucleus</keyword>
<keyword evidence="2" id="KW-0479">Metal-binding</keyword>
<reference evidence="13" key="1">
    <citation type="submission" date="2014-01" db="EMBL/GenBank/DDBJ databases">
        <title>The Genome Sequence of Anopheles farauti FAR1 (V2).</title>
        <authorList>
            <consortium name="The Broad Institute Genomics Platform"/>
            <person name="Neafsey D.E."/>
            <person name="Besansky N."/>
            <person name="Howell P."/>
            <person name="Walton C."/>
            <person name="Young S.K."/>
            <person name="Zeng Q."/>
            <person name="Gargeya S."/>
            <person name="Fitzgerald M."/>
            <person name="Haas B."/>
            <person name="Abouelleil A."/>
            <person name="Allen A.W."/>
            <person name="Alvarado L."/>
            <person name="Arachchi H.M."/>
            <person name="Berlin A.M."/>
            <person name="Chapman S.B."/>
            <person name="Gainer-Dewar J."/>
            <person name="Goldberg J."/>
            <person name="Griggs A."/>
            <person name="Gujja S."/>
            <person name="Hansen M."/>
            <person name="Howarth C."/>
            <person name="Imamovic A."/>
            <person name="Ireland A."/>
            <person name="Larimer J."/>
            <person name="McCowan C."/>
            <person name="Murphy C."/>
            <person name="Pearson M."/>
            <person name="Poon T.W."/>
            <person name="Priest M."/>
            <person name="Roberts A."/>
            <person name="Saif S."/>
            <person name="Shea T."/>
            <person name="Sisk P."/>
            <person name="Sykes S."/>
            <person name="Wortman J."/>
            <person name="Nusbaum C."/>
            <person name="Birren B."/>
        </authorList>
    </citation>
    <scope>NUCLEOTIDE SEQUENCE [LARGE SCALE GENOMIC DNA]</scope>
    <source>
        <strain evidence="13">FAR1</strain>
    </source>
</reference>
<dbReference type="PROSITE" id="PS00028">
    <property type="entry name" value="ZINC_FINGER_C2H2_1"/>
    <property type="match status" value="2"/>
</dbReference>
<dbReference type="GO" id="GO:0005634">
    <property type="term" value="C:nucleus"/>
    <property type="evidence" value="ECO:0007669"/>
    <property type="project" value="UniProtKB-SubCell"/>
</dbReference>
<reference evidence="12" key="2">
    <citation type="submission" date="2020-05" db="UniProtKB">
        <authorList>
            <consortium name="EnsemblMetazoa"/>
        </authorList>
    </citation>
    <scope>IDENTIFICATION</scope>
    <source>
        <strain evidence="12">FAR1</strain>
    </source>
</reference>
<comment type="similarity">
    <text evidence="8">Belongs to the snail C2H2-type zinc-finger protein family.</text>
</comment>
<evidence type="ECO:0000256" key="5">
    <source>
        <dbReference type="ARBA" id="ARBA00022833"/>
    </source>
</evidence>
<accession>A0A182QX51</accession>
<keyword evidence="4 9" id="KW-0863">Zinc-finger</keyword>
<dbReference type="PANTHER" id="PTHR24388:SF54">
    <property type="entry name" value="PROTEIN ESCARGOT"/>
    <property type="match status" value="1"/>
</dbReference>
<dbReference type="InterPro" id="IPR013087">
    <property type="entry name" value="Znf_C2H2_type"/>
</dbReference>
<evidence type="ECO:0000259" key="11">
    <source>
        <dbReference type="PROSITE" id="PS50157"/>
    </source>
</evidence>
<keyword evidence="5" id="KW-0862">Zinc</keyword>
<dbReference type="STRING" id="69004.A0A182QX51"/>
<dbReference type="EnsemblMetazoa" id="AFAF018631-RA">
    <property type="protein sequence ID" value="AFAF018631-PA"/>
    <property type="gene ID" value="AFAF018631"/>
</dbReference>
<dbReference type="PANTHER" id="PTHR24388">
    <property type="entry name" value="ZINC FINGER PROTEIN"/>
    <property type="match status" value="1"/>
</dbReference>
<evidence type="ECO:0000313" key="13">
    <source>
        <dbReference type="Proteomes" id="UP000075886"/>
    </source>
</evidence>
<evidence type="ECO:0000256" key="6">
    <source>
        <dbReference type="ARBA" id="ARBA00023125"/>
    </source>
</evidence>
<dbReference type="AlphaFoldDB" id="A0A182QX51"/>
<keyword evidence="6" id="KW-0238">DNA-binding</keyword>
<proteinExistence type="inferred from homology"/>
<evidence type="ECO:0000256" key="1">
    <source>
        <dbReference type="ARBA" id="ARBA00004123"/>
    </source>
</evidence>
<dbReference type="SUPFAM" id="SSF57667">
    <property type="entry name" value="beta-beta-alpha zinc fingers"/>
    <property type="match status" value="2"/>
</dbReference>
<dbReference type="InterPro" id="IPR036236">
    <property type="entry name" value="Znf_C2H2_sf"/>
</dbReference>
<sequence>MLTMAQPTQIVQDNKIYIPNADGGTIIIEVLAQVPCDAPSLVPSSTQPGTVKNERETSQERYPFEKVEKPKKKRRKIQKIKKEPTEYRCVECDSVFLKVGQLNLHMKEHISYKCNECGSVFLKRYLLNKHLKNHVTEKDYACSLCGKASILRSIREKSCTNARFATNRSTLRLTCSHTERKFIAKSGRNSAKSC</sequence>
<dbReference type="GO" id="GO:0000981">
    <property type="term" value="F:DNA-binding transcription factor activity, RNA polymerase II-specific"/>
    <property type="evidence" value="ECO:0007669"/>
    <property type="project" value="TreeGrafter"/>
</dbReference>
<dbReference type="Proteomes" id="UP000075886">
    <property type="component" value="Unassembled WGS sequence"/>
</dbReference>
<dbReference type="Pfam" id="PF00096">
    <property type="entry name" value="zf-C2H2"/>
    <property type="match status" value="1"/>
</dbReference>
<dbReference type="InterPro" id="IPR050527">
    <property type="entry name" value="Snail/Krueppel_Znf"/>
</dbReference>
<evidence type="ECO:0000256" key="2">
    <source>
        <dbReference type="ARBA" id="ARBA00022723"/>
    </source>
</evidence>
<organism evidence="12 13">
    <name type="scientific">Anopheles farauti</name>
    <dbReference type="NCBI Taxonomy" id="69004"/>
    <lineage>
        <taxon>Eukaryota</taxon>
        <taxon>Metazoa</taxon>
        <taxon>Ecdysozoa</taxon>
        <taxon>Arthropoda</taxon>
        <taxon>Hexapoda</taxon>
        <taxon>Insecta</taxon>
        <taxon>Pterygota</taxon>
        <taxon>Neoptera</taxon>
        <taxon>Endopterygota</taxon>
        <taxon>Diptera</taxon>
        <taxon>Nematocera</taxon>
        <taxon>Culicoidea</taxon>
        <taxon>Culicidae</taxon>
        <taxon>Anophelinae</taxon>
        <taxon>Anopheles</taxon>
    </lineage>
</organism>
<keyword evidence="13" id="KW-1185">Reference proteome</keyword>
<protein>
    <recommendedName>
        <fullName evidence="11">C2H2-type domain-containing protein</fullName>
    </recommendedName>
</protein>
<evidence type="ECO:0000256" key="4">
    <source>
        <dbReference type="ARBA" id="ARBA00022771"/>
    </source>
</evidence>
<feature type="region of interest" description="Disordered" evidence="10">
    <location>
        <begin position="41"/>
        <end position="70"/>
    </location>
</feature>
<evidence type="ECO:0000256" key="10">
    <source>
        <dbReference type="SAM" id="MobiDB-lite"/>
    </source>
</evidence>
<dbReference type="SMART" id="SM00355">
    <property type="entry name" value="ZnF_C2H2"/>
    <property type="match status" value="2"/>
</dbReference>
<evidence type="ECO:0000256" key="7">
    <source>
        <dbReference type="ARBA" id="ARBA00023242"/>
    </source>
</evidence>
<name>A0A182QX51_9DIPT</name>
<comment type="subcellular location">
    <subcellularLocation>
        <location evidence="1">Nucleus</location>
    </subcellularLocation>
</comment>
<dbReference type="GO" id="GO:0008270">
    <property type="term" value="F:zinc ion binding"/>
    <property type="evidence" value="ECO:0007669"/>
    <property type="project" value="UniProtKB-KW"/>
</dbReference>
<feature type="domain" description="C2H2-type" evidence="11">
    <location>
        <begin position="87"/>
        <end position="114"/>
    </location>
</feature>
<evidence type="ECO:0000256" key="9">
    <source>
        <dbReference type="PROSITE-ProRule" id="PRU00042"/>
    </source>
</evidence>
<keyword evidence="3" id="KW-0677">Repeat</keyword>
<evidence type="ECO:0000313" key="12">
    <source>
        <dbReference type="EnsemblMetazoa" id="AFAF018631-PA"/>
    </source>
</evidence>
<feature type="domain" description="C2H2-type" evidence="11">
    <location>
        <begin position="112"/>
        <end position="139"/>
    </location>
</feature>
<dbReference type="GO" id="GO:0000978">
    <property type="term" value="F:RNA polymerase II cis-regulatory region sequence-specific DNA binding"/>
    <property type="evidence" value="ECO:0007669"/>
    <property type="project" value="TreeGrafter"/>
</dbReference>
<dbReference type="PROSITE" id="PS50157">
    <property type="entry name" value="ZINC_FINGER_C2H2_2"/>
    <property type="match status" value="2"/>
</dbReference>
<evidence type="ECO:0000256" key="3">
    <source>
        <dbReference type="ARBA" id="ARBA00022737"/>
    </source>
</evidence>
<evidence type="ECO:0000256" key="8">
    <source>
        <dbReference type="ARBA" id="ARBA00037948"/>
    </source>
</evidence>
<feature type="compositionally biased region" description="Basic and acidic residues" evidence="10">
    <location>
        <begin position="52"/>
        <end position="68"/>
    </location>
</feature>
<dbReference type="EMBL" id="AXCN02000904">
    <property type="status" value="NOT_ANNOTATED_CDS"/>
    <property type="molecule type" value="Genomic_DNA"/>
</dbReference>
<dbReference type="VEuPathDB" id="VectorBase:AFAF018631"/>
<dbReference type="Gene3D" id="3.30.160.60">
    <property type="entry name" value="Classic Zinc Finger"/>
    <property type="match status" value="1"/>
</dbReference>